<gene>
    <name evidence="4" type="ORF">HX902_01625</name>
</gene>
<sequence>MKVSDFERMMAIGLSRRAILRTGASLGALAAAGTILGAVGSASAQDASLRSQILQIPGVGKGSPTDADWQKVGELCLGATKSSVKQGEFAGVELSFMGLNNQNLHNVIFRGFLKSWEDYTGAKISWIDLAQADYNPRLQQAIATGTVDFDILEMGAPFEGDVCGKGLASEMPDWVKTQIDMDDYVDYLKAPVGTWDGKTYRISVDGDCHNFNYRADYFTDADLAKAWKDEGHEGEWGVPRTWQKVQEVTKFLKGKTIGGMEAIGYLDAPKAWGGFGFYFLGSRATAYAKHPDDKAWLFDVDTMKPRINNPAWVRAIQDVIDALPSESGDQLNADPGTTAFQQFLAGTGSMVSWWGDVGSGARTSDSSVVGDTVAFDILPGSDDVYNSKTGQWDKLPSGPNHAPNMAYLGWGVYVMARVDSDEKKKKAAWSAAAHLGGKDLALWMAAYPSGFQCYRKSQFETREWVEAGYDEAFISNYLASQSNSYNHPNAAIEPRIPGIFQYYSVAEDELAKVFAGKMTAQEGADAIAVAWEKITDQLGRDKQIALYKASLGV</sequence>
<reference evidence="4 5" key="1">
    <citation type="submission" date="2020-07" db="EMBL/GenBank/DDBJ databases">
        <authorList>
            <person name="Sun Q."/>
        </authorList>
    </citation>
    <scope>NUCLEOTIDE SEQUENCE [LARGE SCALE GENOMIC DNA]</scope>
    <source>
        <strain evidence="4 5">WYCCWR 11317</strain>
    </source>
</reference>
<keyword evidence="3" id="KW-0732">Signal</keyword>
<dbReference type="InterPro" id="IPR050490">
    <property type="entry name" value="Bact_solute-bd_prot1"/>
</dbReference>
<dbReference type="Gene3D" id="3.40.190.10">
    <property type="entry name" value="Periplasmic binding protein-like II"/>
    <property type="match status" value="1"/>
</dbReference>
<comment type="similarity">
    <text evidence="1">Belongs to the bacterial solute-binding protein 1 family.</text>
</comment>
<dbReference type="PANTHER" id="PTHR43649">
    <property type="entry name" value="ARABINOSE-BINDING PROTEIN-RELATED"/>
    <property type="match status" value="1"/>
</dbReference>
<dbReference type="SUPFAM" id="SSF53850">
    <property type="entry name" value="Periplasmic binding protein-like II"/>
    <property type="match status" value="1"/>
</dbReference>
<name>A0ABR6A1F0_9HYPH</name>
<accession>A0ABR6A1F0</accession>
<dbReference type="PANTHER" id="PTHR43649:SF34">
    <property type="entry name" value="ABC TRANSPORTER PERIPLASMIC-BINDING PROTEIN YCJN-RELATED"/>
    <property type="match status" value="1"/>
</dbReference>
<evidence type="ECO:0000256" key="3">
    <source>
        <dbReference type="ARBA" id="ARBA00022729"/>
    </source>
</evidence>
<dbReference type="InterPro" id="IPR006311">
    <property type="entry name" value="TAT_signal"/>
</dbReference>
<keyword evidence="5" id="KW-1185">Reference proteome</keyword>
<proteinExistence type="inferred from homology"/>
<evidence type="ECO:0000313" key="5">
    <source>
        <dbReference type="Proteomes" id="UP000539787"/>
    </source>
</evidence>
<comment type="caution">
    <text evidence="4">The sequence shown here is derived from an EMBL/GenBank/DDBJ whole genome shotgun (WGS) entry which is preliminary data.</text>
</comment>
<organism evidence="4 5">
    <name type="scientific">Rhizobium changzhiense</name>
    <dbReference type="NCBI Taxonomy" id="2692317"/>
    <lineage>
        <taxon>Bacteria</taxon>
        <taxon>Pseudomonadati</taxon>
        <taxon>Pseudomonadota</taxon>
        <taxon>Alphaproteobacteria</taxon>
        <taxon>Hyphomicrobiales</taxon>
        <taxon>Rhizobiaceae</taxon>
        <taxon>Rhizobium/Agrobacterium group</taxon>
        <taxon>Rhizobium</taxon>
    </lineage>
</organism>
<protein>
    <submittedName>
        <fullName evidence="4">Sugar ABC transporter substrate-binding protein</fullName>
    </submittedName>
</protein>
<dbReference type="Proteomes" id="UP000539787">
    <property type="component" value="Unassembled WGS sequence"/>
</dbReference>
<dbReference type="PROSITE" id="PS51318">
    <property type="entry name" value="TAT"/>
    <property type="match status" value="1"/>
</dbReference>
<evidence type="ECO:0000256" key="1">
    <source>
        <dbReference type="ARBA" id="ARBA00008520"/>
    </source>
</evidence>
<keyword evidence="2" id="KW-0813">Transport</keyword>
<evidence type="ECO:0000256" key="2">
    <source>
        <dbReference type="ARBA" id="ARBA00022448"/>
    </source>
</evidence>
<dbReference type="EMBL" id="JACGBJ010000001">
    <property type="protein sequence ID" value="MBA5800343.1"/>
    <property type="molecule type" value="Genomic_DNA"/>
</dbReference>
<dbReference type="RefSeq" id="WP_182208050.1">
    <property type="nucleotide sequence ID" value="NZ_JACGBJ010000001.1"/>
</dbReference>
<evidence type="ECO:0000313" key="4">
    <source>
        <dbReference type="EMBL" id="MBA5800343.1"/>
    </source>
</evidence>